<keyword evidence="7" id="KW-0539">Nucleus</keyword>
<dbReference type="Proteomes" id="UP001281761">
    <property type="component" value="Unassembled WGS sequence"/>
</dbReference>
<evidence type="ECO:0000256" key="5">
    <source>
        <dbReference type="ARBA" id="ARBA00022737"/>
    </source>
</evidence>
<proteinExistence type="predicted"/>
<comment type="subcellular location">
    <subcellularLocation>
        <location evidence="2">Cytoplasm</location>
    </subcellularLocation>
    <subcellularLocation>
        <location evidence="1">Nucleus</location>
    </subcellularLocation>
</comment>
<dbReference type="Pfam" id="PF25780">
    <property type="entry name" value="TPR_IPO5"/>
    <property type="match status" value="1"/>
</dbReference>
<name>A0ABQ9X4Q9_9EUKA</name>
<evidence type="ECO:0000256" key="4">
    <source>
        <dbReference type="ARBA" id="ARBA00022490"/>
    </source>
</evidence>
<organism evidence="9 10">
    <name type="scientific">Blattamonas nauphoetae</name>
    <dbReference type="NCBI Taxonomy" id="2049346"/>
    <lineage>
        <taxon>Eukaryota</taxon>
        <taxon>Metamonada</taxon>
        <taxon>Preaxostyla</taxon>
        <taxon>Oxymonadida</taxon>
        <taxon>Blattamonas</taxon>
    </lineage>
</organism>
<dbReference type="InterPro" id="IPR019399">
    <property type="entry name" value="Parkin_co-regulated_protein"/>
</dbReference>
<feature type="domain" description="IPO4/5-like TPR repeats" evidence="8">
    <location>
        <begin position="6"/>
        <end position="131"/>
    </location>
</feature>
<dbReference type="SUPFAM" id="SSF48371">
    <property type="entry name" value="ARM repeat"/>
    <property type="match status" value="1"/>
</dbReference>
<evidence type="ECO:0000256" key="2">
    <source>
        <dbReference type="ARBA" id="ARBA00004496"/>
    </source>
</evidence>
<dbReference type="InterPro" id="IPR016024">
    <property type="entry name" value="ARM-type_fold"/>
</dbReference>
<keyword evidence="10" id="KW-1185">Reference proteome</keyword>
<keyword evidence="4" id="KW-0963">Cytoplasm</keyword>
<keyword evidence="5" id="KW-0677">Repeat</keyword>
<evidence type="ECO:0000313" key="9">
    <source>
        <dbReference type="EMBL" id="KAK2946299.1"/>
    </source>
</evidence>
<dbReference type="PANTHER" id="PTHR10527">
    <property type="entry name" value="IMPORTIN BETA"/>
    <property type="match status" value="1"/>
</dbReference>
<evidence type="ECO:0000313" key="10">
    <source>
        <dbReference type="Proteomes" id="UP001281761"/>
    </source>
</evidence>
<protein>
    <recommendedName>
        <fullName evidence="8">IPO4/5-like TPR repeats domain-containing protein</fullName>
    </recommendedName>
</protein>
<evidence type="ECO:0000256" key="1">
    <source>
        <dbReference type="ARBA" id="ARBA00004123"/>
    </source>
</evidence>
<evidence type="ECO:0000256" key="7">
    <source>
        <dbReference type="ARBA" id="ARBA00023242"/>
    </source>
</evidence>
<gene>
    <name evidence="9" type="ORF">BLNAU_18749</name>
</gene>
<dbReference type="InterPro" id="IPR057672">
    <property type="entry name" value="TPR_IPO4/5"/>
</dbReference>
<dbReference type="Pfam" id="PF10274">
    <property type="entry name" value="ParcG"/>
    <property type="match status" value="1"/>
</dbReference>
<sequence length="1334" mass="150294">MPTTHRMITFCLSQLISSILEEDTQSISWPNALEQTIQWCQNANPLVRSNAFLILTDLLDSDHDSTRRLFDNLLALLRSSLLDPESDEVRINSSTVIGSLTRNFNKDKSLVSKLKQLAPIVLDSANKMLTSLFQINRYCKSFFRTIIQQFVQGLSAIVSNPSITLETQITNEMIEQFVYPPDLRRTAFEFLINITECNWKTLSAFEGFDTHITRTALFFSMEFHATDEELWLQNDCTGYILGNFNIPWRQRYGTYFALTAFFDAASSSLNATHIQSVFGLVFPTITLYPNGYNTFLSLTSHELTRQTVESPYAAHRNMYAALRFLQHCISDLNWSLMSPYCYDLLAAFLAGLDTTDSCPIVMSIAVMGISTFCQEAQRTDVIGVLPMILDAIKSIISSRTTQVDGKRLSDLAMEALITVSQKVESAFTPHAPSLIPSLLSIVNADNITDEEDRQFQSKALSALTTSIISCDENARSPFIGPITEAIQKLSHNVEEAKKVREHEDRLFFEQSGVMPKVYIDPRKDSVDVAWMEMTRVLKEALLPFMDQIIPPLLKDAMAVPTSISQAKAIAINYSDTTPEGTELVYVDLDGEEPFAFSSTSFQTREDALNMLEIYLLSLKRRLVNYFPSIWIVCLNGLREVCGLNGTAKTPLFGEEATFNQGNLPLRPKGERYIVPSVPLSKVLSTLFEAVCDHIKFTFTGREQELVTRPVGDLAREAQTISPFDILNTSMLFLEQLLPTSTIATEERTSYFIAIGDMLESSKMFIGERRKFPPSVRTKTPWPDDPSSRRQDLLFDPSPFARLTLNMLQFVVARRHHILKEAAETALNTKDDDEDLEIDMDDESEIESENKTVYSILQMSEACFLVLGEHYFPCYRDLLVPFGNALLGVQPFQVSDGESESWIVPDQADRATGIFMTIDSFQYCAEQGFLESYRQMPGFIHITDTFLQKWMAQEQHIDQVLQSSNELEDSFADQRIDIITSIKNKETVATLQKLGRILNSPEGQREQFQLSELTSVEDMAFLMNMLFGISIHVENDFNWLSFQRVHMNVSAATLCNAILPTLAQVLSASDPSLAPLASSSDQTILTQFPTNQVSVSHSLLSTFIGQLHQIFDKTHLIVAHLKKNKIYYDSLEGMYANFGTCILKTIQWVELVLGQISTAIEGGSDQYNSLVSQSPAQLIPFDSLSTFHRTLSELLVHFKSVWITLIPISGDDKEAIFQHSAFIKYLHSYDPTIAGMGLGEEVGKLVLNVFQTQTVDLATLGDKAQLLEQALIKILSVIMTTVKTDYTDDETTNSMVQIASILMNLLPAEQVRSLYDEFDNDRKSELMTLFQNQSQ</sequence>
<dbReference type="InterPro" id="IPR040122">
    <property type="entry name" value="Importin_beta"/>
</dbReference>
<comment type="caution">
    <text evidence="9">The sequence shown here is derived from an EMBL/GenBank/DDBJ whole genome shotgun (WGS) entry which is preliminary data.</text>
</comment>
<dbReference type="Gene3D" id="1.25.10.10">
    <property type="entry name" value="Leucine-rich Repeat Variant"/>
    <property type="match status" value="2"/>
</dbReference>
<evidence type="ECO:0000259" key="8">
    <source>
        <dbReference type="Pfam" id="PF25780"/>
    </source>
</evidence>
<evidence type="ECO:0000256" key="6">
    <source>
        <dbReference type="ARBA" id="ARBA00022927"/>
    </source>
</evidence>
<evidence type="ECO:0000256" key="3">
    <source>
        <dbReference type="ARBA" id="ARBA00022448"/>
    </source>
</evidence>
<dbReference type="EMBL" id="JARBJD010000231">
    <property type="protein sequence ID" value="KAK2946299.1"/>
    <property type="molecule type" value="Genomic_DNA"/>
</dbReference>
<keyword evidence="6" id="KW-0653">Protein transport</keyword>
<accession>A0ABQ9X4Q9</accession>
<keyword evidence="3" id="KW-0813">Transport</keyword>
<dbReference type="InterPro" id="IPR011989">
    <property type="entry name" value="ARM-like"/>
</dbReference>
<reference evidence="9 10" key="1">
    <citation type="journal article" date="2022" name="bioRxiv">
        <title>Genomics of Preaxostyla Flagellates Illuminates Evolutionary Transitions and the Path Towards Mitochondrial Loss.</title>
        <authorList>
            <person name="Novak L.V.F."/>
            <person name="Treitli S.C."/>
            <person name="Pyrih J."/>
            <person name="Halakuc P."/>
            <person name="Pipaliya S.V."/>
            <person name="Vacek V."/>
            <person name="Brzon O."/>
            <person name="Soukal P."/>
            <person name="Eme L."/>
            <person name="Dacks J.B."/>
            <person name="Karnkowska A."/>
            <person name="Elias M."/>
            <person name="Hampl V."/>
        </authorList>
    </citation>
    <scope>NUCLEOTIDE SEQUENCE [LARGE SCALE GENOMIC DNA]</scope>
    <source>
        <strain evidence="9">NAU3</strain>
        <tissue evidence="9">Gut</tissue>
    </source>
</reference>